<dbReference type="PROSITE" id="PS00028">
    <property type="entry name" value="ZINC_FINGER_C2H2_1"/>
    <property type="match status" value="7"/>
</dbReference>
<dbReference type="Proteomes" id="UP000014254">
    <property type="component" value="Unassembled WGS sequence"/>
</dbReference>
<dbReference type="PANTHER" id="PTHR24409">
    <property type="entry name" value="ZINC FINGER PROTEIN 142"/>
    <property type="match status" value="1"/>
</dbReference>
<keyword evidence="9" id="KW-1185">Reference proteome</keyword>
<dbReference type="GO" id="GO:0008270">
    <property type="term" value="F:zinc ion binding"/>
    <property type="evidence" value="ECO:0007669"/>
    <property type="project" value="UniProtKB-KW"/>
</dbReference>
<dbReference type="AlphaFoldDB" id="S2J2H7"/>
<dbReference type="InterPro" id="IPR013087">
    <property type="entry name" value="Znf_C2H2_type"/>
</dbReference>
<accession>S2J2H7</accession>
<feature type="domain" description="C2H2-type" evidence="7">
    <location>
        <begin position="390"/>
        <end position="415"/>
    </location>
</feature>
<dbReference type="GO" id="GO:0005634">
    <property type="term" value="C:nucleus"/>
    <property type="evidence" value="ECO:0007669"/>
    <property type="project" value="TreeGrafter"/>
</dbReference>
<dbReference type="SMART" id="SM00355">
    <property type="entry name" value="ZnF_C2H2"/>
    <property type="match status" value="8"/>
</dbReference>
<dbReference type="Pfam" id="PF12874">
    <property type="entry name" value="zf-met"/>
    <property type="match status" value="3"/>
</dbReference>
<dbReference type="InParanoid" id="S2J2H7"/>
<dbReference type="eggNOG" id="ENOG502RMF7">
    <property type="taxonomic scope" value="Eukaryota"/>
</dbReference>
<keyword evidence="3 5" id="KW-0863">Zinc-finger</keyword>
<dbReference type="VEuPathDB" id="FungiDB:HMPREF1544_09413"/>
<evidence type="ECO:0000256" key="2">
    <source>
        <dbReference type="ARBA" id="ARBA00022737"/>
    </source>
</evidence>
<evidence type="ECO:0000256" key="5">
    <source>
        <dbReference type="PROSITE-ProRule" id="PRU00042"/>
    </source>
</evidence>
<proteinExistence type="predicted"/>
<dbReference type="GO" id="GO:0000977">
    <property type="term" value="F:RNA polymerase II transcription regulatory region sequence-specific DNA binding"/>
    <property type="evidence" value="ECO:0007669"/>
    <property type="project" value="TreeGrafter"/>
</dbReference>
<dbReference type="GO" id="GO:0000981">
    <property type="term" value="F:DNA-binding transcription factor activity, RNA polymerase II-specific"/>
    <property type="evidence" value="ECO:0007669"/>
    <property type="project" value="TreeGrafter"/>
</dbReference>
<protein>
    <recommendedName>
        <fullName evidence="7">C2H2-type domain-containing protein</fullName>
    </recommendedName>
</protein>
<evidence type="ECO:0000259" key="7">
    <source>
        <dbReference type="PROSITE" id="PS50157"/>
    </source>
</evidence>
<feature type="domain" description="C2H2-type" evidence="7">
    <location>
        <begin position="68"/>
        <end position="96"/>
    </location>
</feature>
<reference evidence="9" key="1">
    <citation type="submission" date="2013-05" db="EMBL/GenBank/DDBJ databases">
        <title>The Genome sequence of Mucor circinelloides f. circinelloides 1006PhL.</title>
        <authorList>
            <consortium name="The Broad Institute Genomics Platform"/>
            <person name="Cuomo C."/>
            <person name="Earl A."/>
            <person name="Findley K."/>
            <person name="Lee S.C."/>
            <person name="Walker B."/>
            <person name="Young S."/>
            <person name="Zeng Q."/>
            <person name="Gargeya S."/>
            <person name="Fitzgerald M."/>
            <person name="Haas B."/>
            <person name="Abouelleil A."/>
            <person name="Allen A.W."/>
            <person name="Alvarado L."/>
            <person name="Arachchi H.M."/>
            <person name="Berlin A.M."/>
            <person name="Chapman S.B."/>
            <person name="Gainer-Dewar J."/>
            <person name="Goldberg J."/>
            <person name="Griggs A."/>
            <person name="Gujja S."/>
            <person name="Hansen M."/>
            <person name="Howarth C."/>
            <person name="Imamovic A."/>
            <person name="Ireland A."/>
            <person name="Larimer J."/>
            <person name="McCowan C."/>
            <person name="Murphy C."/>
            <person name="Pearson M."/>
            <person name="Poon T.W."/>
            <person name="Priest M."/>
            <person name="Roberts A."/>
            <person name="Saif S."/>
            <person name="Shea T."/>
            <person name="Sisk P."/>
            <person name="Sykes S."/>
            <person name="Wortman J."/>
            <person name="Nusbaum C."/>
            <person name="Birren B."/>
        </authorList>
    </citation>
    <scope>NUCLEOTIDE SEQUENCE [LARGE SCALE GENOMIC DNA]</scope>
    <source>
        <strain evidence="9">1006PhL</strain>
    </source>
</reference>
<evidence type="ECO:0000313" key="9">
    <source>
        <dbReference type="Proteomes" id="UP000014254"/>
    </source>
</evidence>
<gene>
    <name evidence="8" type="ORF">HMPREF1544_09413</name>
</gene>
<feature type="domain" description="C2H2-type" evidence="7">
    <location>
        <begin position="297"/>
        <end position="325"/>
    </location>
</feature>
<dbReference type="EMBL" id="KE124057">
    <property type="protein sequence ID" value="EPB83839.1"/>
    <property type="molecule type" value="Genomic_DNA"/>
</dbReference>
<feature type="compositionally biased region" description="Basic residues" evidence="6">
    <location>
        <begin position="1"/>
        <end position="10"/>
    </location>
</feature>
<evidence type="ECO:0000256" key="6">
    <source>
        <dbReference type="SAM" id="MobiDB-lite"/>
    </source>
</evidence>
<dbReference type="PROSITE" id="PS50157">
    <property type="entry name" value="ZINC_FINGER_C2H2_2"/>
    <property type="match status" value="3"/>
</dbReference>
<evidence type="ECO:0000313" key="8">
    <source>
        <dbReference type="EMBL" id="EPB83839.1"/>
    </source>
</evidence>
<evidence type="ECO:0000256" key="4">
    <source>
        <dbReference type="ARBA" id="ARBA00022833"/>
    </source>
</evidence>
<feature type="region of interest" description="Disordered" evidence="6">
    <location>
        <begin position="1"/>
        <end position="26"/>
    </location>
</feature>
<organism evidence="8 9">
    <name type="scientific">Mucor circinelloides f. circinelloides (strain 1006PhL)</name>
    <name type="common">Mucormycosis agent</name>
    <name type="synonym">Calyptromyces circinelloides</name>
    <dbReference type="NCBI Taxonomy" id="1220926"/>
    <lineage>
        <taxon>Eukaryota</taxon>
        <taxon>Fungi</taxon>
        <taxon>Fungi incertae sedis</taxon>
        <taxon>Mucoromycota</taxon>
        <taxon>Mucoromycotina</taxon>
        <taxon>Mucoromycetes</taxon>
        <taxon>Mucorales</taxon>
        <taxon>Mucorineae</taxon>
        <taxon>Mucoraceae</taxon>
        <taxon>Mucor</taxon>
    </lineage>
</organism>
<name>S2J2H7_MUCC1</name>
<keyword evidence="2" id="KW-0677">Repeat</keyword>
<evidence type="ECO:0000256" key="3">
    <source>
        <dbReference type="ARBA" id="ARBA00022771"/>
    </source>
</evidence>
<dbReference type="Gene3D" id="3.30.160.60">
    <property type="entry name" value="Classic Zinc Finger"/>
    <property type="match status" value="2"/>
</dbReference>
<keyword evidence="4" id="KW-0862">Zinc</keyword>
<dbReference type="PANTHER" id="PTHR24409:SF295">
    <property type="entry name" value="AZ2-RELATED"/>
    <property type="match status" value="1"/>
</dbReference>
<evidence type="ECO:0000256" key="1">
    <source>
        <dbReference type="ARBA" id="ARBA00022723"/>
    </source>
</evidence>
<keyword evidence="1" id="KW-0479">Metal-binding</keyword>
<dbReference type="OrthoDB" id="6077919at2759"/>
<dbReference type="STRING" id="1220926.S2J2H7"/>
<sequence length="415" mass="48620">MKLRNRKKRVLGNVKQEEQKADTALNSTSSFTVDELSSCDVHIKQEDTKNDNSSLKQNDGFGKEGYYYRCDICKQRMPNAISVLQHRKLIHNVKRTCPSMIKDINTGPDVHDPNFHCKPCKVDYNDRRGYRQHLKYTHYMVLKPMPKYRSLQSTIAPDPDDPNLYCRACDYTYASKKIYSEHCRCTHGIRSVKIRTRRAKPDGIIDTYCKPCDMRLSSKQSYKNHLFCIHKVDWRLNQQKSKDITPDINDPNFYCCACEKKLSNKSSFTIHLMTVHAIYLSAPKKTSLEPDINDPNNNCCACQKSYSCRNDYRRHLRYVHLLALPPLRGNVNLKSFPNPNNPHLYCSVCKRSFMTRKLYRSHCKKVHYMVLDHFSITNPNAMIDINHPDLYCAQCDHSYSEQSYFRRHLRTVHNI</sequence>